<dbReference type="AlphaFoldDB" id="A0AA88I5E3"/>
<proteinExistence type="predicted"/>
<reference evidence="5" key="1">
    <citation type="submission" date="2023-07" db="EMBL/GenBank/DDBJ databases">
        <title>Chromosome-level genome assembly of Artemia franciscana.</title>
        <authorList>
            <person name="Jo E."/>
        </authorList>
    </citation>
    <scope>NUCLEOTIDE SEQUENCE</scope>
    <source>
        <tissue evidence="5">Whole body</tissue>
    </source>
</reference>
<dbReference type="InterPro" id="IPR001680">
    <property type="entry name" value="WD40_rpt"/>
</dbReference>
<keyword evidence="3" id="KW-0677">Repeat</keyword>
<keyword evidence="2" id="KW-0853">WD repeat</keyword>
<dbReference type="PANTHER" id="PTHR22652:SF0">
    <property type="entry name" value="NUCLEOPORIN NUP43"/>
    <property type="match status" value="1"/>
</dbReference>
<dbReference type="Proteomes" id="UP001187531">
    <property type="component" value="Unassembled WGS sequence"/>
</dbReference>
<dbReference type="GO" id="GO:0031080">
    <property type="term" value="C:nuclear pore outer ring"/>
    <property type="evidence" value="ECO:0007669"/>
    <property type="project" value="TreeGrafter"/>
</dbReference>
<name>A0AA88I5E3_ARTSF</name>
<dbReference type="PANTHER" id="PTHR22652">
    <property type="entry name" value="NUCLEOPORIN NUP43"/>
    <property type="match status" value="1"/>
</dbReference>
<keyword evidence="4" id="KW-0539">Nucleus</keyword>
<gene>
    <name evidence="5" type="ORF">QYM36_010240</name>
</gene>
<dbReference type="InterPro" id="IPR015943">
    <property type="entry name" value="WD40/YVTN_repeat-like_dom_sf"/>
</dbReference>
<evidence type="ECO:0000256" key="4">
    <source>
        <dbReference type="ARBA" id="ARBA00023242"/>
    </source>
</evidence>
<sequence>QNCQARMAAKFVSRKVSKVRFQPGSFFDIGTFLSGSADEKTNSIDLWNISAKIDESFDFVNRSSLPVLGDVTELQWINNSLFCFSTSSGNIILASVDTDNSSIKEKNNWKGLHRIGSKSVPCTGFASLVNHLVTVGEDSRICVIQEDRHRPIREFISSDLCSISCIIAAGESTVLTGNSRGLMNIWDVRSTDGKAVETFMLMDQEEVNATCIGRHPTQGHVIIVGHRDGSLSVWDLRKLDTPEAVLAGDDTAVNELHFNENYPNHLVTCTEGGDLWHWDVSAAGGRHTGVSFQEHEVTPWLQVSTENFSVQELLPNIILGINSLSIAGSRVICGTDDEAIYIVDNIKF</sequence>
<organism evidence="5 6">
    <name type="scientific">Artemia franciscana</name>
    <name type="common">Brine shrimp</name>
    <name type="synonym">Artemia sanfranciscana</name>
    <dbReference type="NCBI Taxonomy" id="6661"/>
    <lineage>
        <taxon>Eukaryota</taxon>
        <taxon>Metazoa</taxon>
        <taxon>Ecdysozoa</taxon>
        <taxon>Arthropoda</taxon>
        <taxon>Crustacea</taxon>
        <taxon>Branchiopoda</taxon>
        <taxon>Anostraca</taxon>
        <taxon>Artemiidae</taxon>
        <taxon>Artemia</taxon>
    </lineage>
</organism>
<dbReference type="InterPro" id="IPR036322">
    <property type="entry name" value="WD40_repeat_dom_sf"/>
</dbReference>
<feature type="non-terminal residue" evidence="5">
    <location>
        <position position="1"/>
    </location>
</feature>
<dbReference type="Gene3D" id="2.130.10.10">
    <property type="entry name" value="YVTN repeat-like/Quinoprotein amine dehydrogenase"/>
    <property type="match status" value="1"/>
</dbReference>
<accession>A0AA88I5E3</accession>
<dbReference type="EMBL" id="JAVRJZ010000012">
    <property type="protein sequence ID" value="KAK2715590.1"/>
    <property type="molecule type" value="Genomic_DNA"/>
</dbReference>
<keyword evidence="6" id="KW-1185">Reference proteome</keyword>
<evidence type="ECO:0000256" key="2">
    <source>
        <dbReference type="ARBA" id="ARBA00022574"/>
    </source>
</evidence>
<evidence type="ECO:0000313" key="5">
    <source>
        <dbReference type="EMBL" id="KAK2715592.1"/>
    </source>
</evidence>
<evidence type="ECO:0008006" key="7">
    <source>
        <dbReference type="Google" id="ProtNLM"/>
    </source>
</evidence>
<dbReference type="SUPFAM" id="SSF50978">
    <property type="entry name" value="WD40 repeat-like"/>
    <property type="match status" value="1"/>
</dbReference>
<evidence type="ECO:0000313" key="6">
    <source>
        <dbReference type="Proteomes" id="UP001187531"/>
    </source>
</evidence>
<dbReference type="EMBL" id="JAVRJZ010000012">
    <property type="protein sequence ID" value="KAK2715594.1"/>
    <property type="molecule type" value="Genomic_DNA"/>
</dbReference>
<comment type="subcellular location">
    <subcellularLocation>
        <location evidence="1">Nucleus</location>
    </subcellularLocation>
</comment>
<dbReference type="EMBL" id="JAVRJZ010000012">
    <property type="protein sequence ID" value="KAK2715592.1"/>
    <property type="molecule type" value="Genomic_DNA"/>
</dbReference>
<evidence type="ECO:0000256" key="1">
    <source>
        <dbReference type="ARBA" id="ARBA00004123"/>
    </source>
</evidence>
<comment type="caution">
    <text evidence="5">The sequence shown here is derived from an EMBL/GenBank/DDBJ whole genome shotgun (WGS) entry which is preliminary data.</text>
</comment>
<evidence type="ECO:0000256" key="3">
    <source>
        <dbReference type="ARBA" id="ARBA00022737"/>
    </source>
</evidence>
<dbReference type="SMART" id="SM00320">
    <property type="entry name" value="WD40"/>
    <property type="match status" value="4"/>
</dbReference>
<protein>
    <recommendedName>
        <fullName evidence="7">Nucleoporin Nup43</fullName>
    </recommendedName>
</protein>